<keyword evidence="2 3" id="KW-0819">tRNA processing</keyword>
<dbReference type="Pfam" id="PF08003">
    <property type="entry name" value="Methyltransf_9"/>
    <property type="match status" value="1"/>
</dbReference>
<organism evidence="4 5">
    <name type="scientific">Saccharospirillum mangrovi</name>
    <dbReference type="NCBI Taxonomy" id="2161747"/>
    <lineage>
        <taxon>Bacteria</taxon>
        <taxon>Pseudomonadati</taxon>
        <taxon>Pseudomonadota</taxon>
        <taxon>Gammaproteobacteria</taxon>
        <taxon>Oceanospirillales</taxon>
        <taxon>Saccharospirillaceae</taxon>
        <taxon>Saccharospirillum</taxon>
    </lineage>
</organism>
<comment type="caution">
    <text evidence="4">The sequence shown here is derived from an EMBL/GenBank/DDBJ whole genome shotgun (WGS) entry which is preliminary data.</text>
</comment>
<keyword evidence="5" id="KW-1185">Reference proteome</keyword>
<evidence type="ECO:0000313" key="4">
    <source>
        <dbReference type="EMBL" id="MFC3853783.1"/>
    </source>
</evidence>
<feature type="binding site" evidence="3">
    <location>
        <position position="106"/>
    </location>
    <ligand>
        <name>carboxy-S-adenosyl-L-methionine</name>
        <dbReference type="ChEBI" id="CHEBI:134278"/>
    </ligand>
</feature>
<dbReference type="CDD" id="cd02440">
    <property type="entry name" value="AdoMet_MTases"/>
    <property type="match status" value="1"/>
</dbReference>
<evidence type="ECO:0000256" key="2">
    <source>
        <dbReference type="ARBA" id="ARBA00022694"/>
    </source>
</evidence>
<feature type="binding site" evidence="3">
    <location>
        <position position="92"/>
    </location>
    <ligand>
        <name>carboxy-S-adenosyl-L-methionine</name>
        <dbReference type="ChEBI" id="CHEBI:134278"/>
    </ligand>
</feature>
<comment type="function">
    <text evidence="3">Catalyzes carboxymethyl transfer from carboxy-S-adenosyl-L-methionine (Cx-SAM) to 5-hydroxyuridine (ho5U) to form 5-carboxymethoxyuridine (cmo5U) at position 34 in tRNAs.</text>
</comment>
<dbReference type="NCBIfam" id="TIGR00452">
    <property type="entry name" value="tRNA 5-methoxyuridine(34)/uridine 5-oxyacetic acid(34) synthase CmoB"/>
    <property type="match status" value="1"/>
</dbReference>
<dbReference type="InterPro" id="IPR027555">
    <property type="entry name" value="Mo5U34_MeTrfas-like"/>
</dbReference>
<evidence type="ECO:0000256" key="3">
    <source>
        <dbReference type="HAMAP-Rule" id="MF_01590"/>
    </source>
</evidence>
<keyword evidence="1 3" id="KW-0808">Transferase</keyword>
<accession>A0ABV8A2H0</accession>
<gene>
    <name evidence="3 4" type="primary">cmoB</name>
    <name evidence="4" type="ORF">ACFOOG_13145</name>
</gene>
<feature type="binding site" evidence="3">
    <location>
        <position position="316"/>
    </location>
    <ligand>
        <name>carboxy-S-adenosyl-L-methionine</name>
        <dbReference type="ChEBI" id="CHEBI:134278"/>
    </ligand>
</feature>
<dbReference type="InterPro" id="IPR010017">
    <property type="entry name" value="CmoB"/>
</dbReference>
<feature type="binding site" evidence="3">
    <location>
        <position position="111"/>
    </location>
    <ligand>
        <name>carboxy-S-adenosyl-L-methionine</name>
        <dbReference type="ChEBI" id="CHEBI:134278"/>
    </ligand>
</feature>
<comment type="subunit">
    <text evidence="3">Homotetramer.</text>
</comment>
<dbReference type="Gene3D" id="3.40.50.150">
    <property type="entry name" value="Vaccinia Virus protein VP39"/>
    <property type="match status" value="1"/>
</dbReference>
<dbReference type="NCBIfam" id="NF011650">
    <property type="entry name" value="PRK15068.1"/>
    <property type="match status" value="1"/>
</dbReference>
<dbReference type="RefSeq" id="WP_380697329.1">
    <property type="nucleotide sequence ID" value="NZ_JBHRYR010000004.1"/>
</dbReference>
<protein>
    <recommendedName>
        <fullName evidence="3">tRNA U34 carboxymethyltransferase</fullName>
        <ecNumber evidence="3">2.5.1.-</ecNumber>
    </recommendedName>
</protein>
<evidence type="ECO:0000256" key="1">
    <source>
        <dbReference type="ARBA" id="ARBA00022679"/>
    </source>
</evidence>
<feature type="binding site" evidence="3">
    <location>
        <position position="197"/>
    </location>
    <ligand>
        <name>carboxy-S-adenosyl-L-methionine</name>
        <dbReference type="ChEBI" id="CHEBI:134278"/>
    </ligand>
</feature>
<feature type="binding site" evidence="3">
    <location>
        <begin position="181"/>
        <end position="182"/>
    </location>
    <ligand>
        <name>carboxy-S-adenosyl-L-methionine</name>
        <dbReference type="ChEBI" id="CHEBI:134278"/>
    </ligand>
</feature>
<sequence length="334" mass="37729">MINYNDLISSLADSPLQHWRADLSQQLHQLITAHNNGNLPRFLAHLDALPDVQTEHNILTEDSIGVGHAHELSPTQRTQLNASLQGLMPWRKGPFTLFGDHIDTEWRCNLKWDRVAPHLSNLHGRTVLDVGSGNGYYGWRMLGAGASRVIGIDPSWLSVVQHFAVNHYMRDPRHHILPLTLEALTPNIQAFDTTFSMGVLYHRRSPLDHLEELRNTLRPGGELVLETLVIDGKEGESLVPEGRYARMNNVWFLPSVPTLIAWCRKMGFDEVRCVDITATTADEQRTTEWKPGQSLADYLDPKDPTRTQEGHPAPLRATLVAQRPWGGRLARYGF</sequence>
<dbReference type="Proteomes" id="UP001595617">
    <property type="component" value="Unassembled WGS sequence"/>
</dbReference>
<feature type="binding site" evidence="3">
    <location>
        <position position="131"/>
    </location>
    <ligand>
        <name>carboxy-S-adenosyl-L-methionine</name>
        <dbReference type="ChEBI" id="CHEBI:134278"/>
    </ligand>
</feature>
<dbReference type="EMBL" id="JBHRYR010000004">
    <property type="protein sequence ID" value="MFC3853783.1"/>
    <property type="molecule type" value="Genomic_DNA"/>
</dbReference>
<feature type="binding site" evidence="3">
    <location>
        <position position="201"/>
    </location>
    <ligand>
        <name>carboxy-S-adenosyl-L-methionine</name>
        <dbReference type="ChEBI" id="CHEBI:134278"/>
    </ligand>
</feature>
<proteinExistence type="inferred from homology"/>
<dbReference type="PANTHER" id="PTHR43464">
    <property type="entry name" value="METHYLTRANSFERASE"/>
    <property type="match status" value="1"/>
</dbReference>
<reference evidence="5" key="1">
    <citation type="journal article" date="2019" name="Int. J. Syst. Evol. Microbiol.">
        <title>The Global Catalogue of Microorganisms (GCM) 10K type strain sequencing project: providing services to taxonomists for standard genome sequencing and annotation.</title>
        <authorList>
            <consortium name="The Broad Institute Genomics Platform"/>
            <consortium name="The Broad Institute Genome Sequencing Center for Infectious Disease"/>
            <person name="Wu L."/>
            <person name="Ma J."/>
        </authorList>
    </citation>
    <scope>NUCLEOTIDE SEQUENCE [LARGE SCALE GENOMIC DNA]</scope>
    <source>
        <strain evidence="5">IBRC 10765</strain>
    </source>
</reference>
<comment type="catalytic activity">
    <reaction evidence="3">
        <text>carboxy-S-adenosyl-L-methionine + 5-hydroxyuridine(34) in tRNA = 5-carboxymethoxyuridine(34) in tRNA + S-adenosyl-L-homocysteine + H(+)</text>
        <dbReference type="Rhea" id="RHEA:52848"/>
        <dbReference type="Rhea" id="RHEA-COMP:13381"/>
        <dbReference type="Rhea" id="RHEA-COMP:13383"/>
        <dbReference type="ChEBI" id="CHEBI:15378"/>
        <dbReference type="ChEBI" id="CHEBI:57856"/>
        <dbReference type="ChEBI" id="CHEBI:134278"/>
        <dbReference type="ChEBI" id="CHEBI:136877"/>
        <dbReference type="ChEBI" id="CHEBI:136879"/>
    </reaction>
</comment>
<dbReference type="PANTHER" id="PTHR43464:SF95">
    <property type="entry name" value="TRNA U34 CARBOXYMETHYLTRANSFERASE"/>
    <property type="match status" value="1"/>
</dbReference>
<dbReference type="HAMAP" id="MF_01590">
    <property type="entry name" value="tRNA_carboxymethyltr_CmoB"/>
    <property type="match status" value="1"/>
</dbReference>
<feature type="binding site" evidence="3">
    <location>
        <begin position="153"/>
        <end position="155"/>
    </location>
    <ligand>
        <name>carboxy-S-adenosyl-L-methionine</name>
        <dbReference type="ChEBI" id="CHEBI:134278"/>
    </ligand>
</feature>
<dbReference type="SUPFAM" id="SSF53335">
    <property type="entry name" value="S-adenosyl-L-methionine-dependent methyltransferases"/>
    <property type="match status" value="1"/>
</dbReference>
<dbReference type="InterPro" id="IPR029063">
    <property type="entry name" value="SAM-dependent_MTases_sf"/>
</dbReference>
<evidence type="ECO:0000313" key="5">
    <source>
        <dbReference type="Proteomes" id="UP001595617"/>
    </source>
</evidence>
<dbReference type="EC" id="2.5.1.-" evidence="3"/>
<comment type="similarity">
    <text evidence="3">Belongs to the class I-like SAM-binding methyltransferase superfamily. CmoB family.</text>
</comment>
<name>A0ABV8A2H0_9GAMM</name>